<feature type="domain" description="AAA+ ATPase" evidence="1">
    <location>
        <begin position="40"/>
        <end position="187"/>
    </location>
</feature>
<dbReference type="PANTHER" id="PTHR35894">
    <property type="entry name" value="GENERAL SECRETION PATHWAY PROTEIN A-RELATED"/>
    <property type="match status" value="1"/>
</dbReference>
<evidence type="ECO:0000313" key="3">
    <source>
        <dbReference type="Proteomes" id="UP000199598"/>
    </source>
</evidence>
<name>A0A1I4G357_9HYPH</name>
<dbReference type="Proteomes" id="UP000199598">
    <property type="component" value="Unassembled WGS sequence"/>
</dbReference>
<gene>
    <name evidence="2" type="ORF">SAMN04488518_12512</name>
</gene>
<accession>A0A1I4G357</accession>
<comment type="caution">
    <text evidence="2">The sequence shown here is derived from an EMBL/GenBank/DDBJ whole genome shotgun (WGS) entry which is preliminary data.</text>
</comment>
<dbReference type="SUPFAM" id="SSF52540">
    <property type="entry name" value="P-loop containing nucleoside triphosphate hydrolases"/>
    <property type="match status" value="1"/>
</dbReference>
<dbReference type="InterPro" id="IPR003593">
    <property type="entry name" value="AAA+_ATPase"/>
</dbReference>
<evidence type="ECO:0000259" key="1">
    <source>
        <dbReference type="SMART" id="SM00382"/>
    </source>
</evidence>
<organism evidence="2 3">
    <name type="scientific">Pseudovibrio ascidiaceicola</name>
    <dbReference type="NCBI Taxonomy" id="285279"/>
    <lineage>
        <taxon>Bacteria</taxon>
        <taxon>Pseudomonadati</taxon>
        <taxon>Pseudomonadota</taxon>
        <taxon>Alphaproteobacteria</taxon>
        <taxon>Hyphomicrobiales</taxon>
        <taxon>Stappiaceae</taxon>
        <taxon>Pseudovibrio</taxon>
    </lineage>
</organism>
<dbReference type="InterPro" id="IPR052026">
    <property type="entry name" value="ExeA_AAA_ATPase_DNA-bind"/>
</dbReference>
<proteinExistence type="predicted"/>
<dbReference type="Gene3D" id="3.40.50.300">
    <property type="entry name" value="P-loop containing nucleotide triphosphate hydrolases"/>
    <property type="match status" value="1"/>
</dbReference>
<dbReference type="InterPro" id="IPR027417">
    <property type="entry name" value="P-loop_NTPase"/>
</dbReference>
<evidence type="ECO:0000313" key="2">
    <source>
        <dbReference type="EMBL" id="SFL23496.1"/>
    </source>
</evidence>
<sequence>MLSTQVMNHFRIERSWNQAGYFETERQAQFSDDVMAAIMAGHLIAISGPVGTGKTMMINRLQEQIIKSKQIIVSRSLSVDKPRVVLPALITALFLDISGKPDLKVPKQPEQRERMLQEAVRKARKPIALLIDEAHDLHGHTLNGLKRLKEVISAGGGTLAIVLVGHPRLRNDLRRATMEEVGHRTVKLEFNSISDERREFLTWLLNQCLA</sequence>
<dbReference type="PANTHER" id="PTHR35894:SF1">
    <property type="entry name" value="PHOSPHORIBULOKINASE _ URIDINE KINASE FAMILY"/>
    <property type="match status" value="1"/>
</dbReference>
<dbReference type="Pfam" id="PF13401">
    <property type="entry name" value="AAA_22"/>
    <property type="match status" value="1"/>
</dbReference>
<reference evidence="2 3" key="1">
    <citation type="submission" date="2016-10" db="EMBL/GenBank/DDBJ databases">
        <authorList>
            <person name="Varghese N."/>
            <person name="Submissions S."/>
        </authorList>
    </citation>
    <scope>NUCLEOTIDE SEQUENCE [LARGE SCALE GENOMIC DNA]</scope>
    <source>
        <strain evidence="2 3">DSM 16392</strain>
    </source>
</reference>
<keyword evidence="3" id="KW-1185">Reference proteome</keyword>
<dbReference type="InterPro" id="IPR049945">
    <property type="entry name" value="AAA_22"/>
</dbReference>
<dbReference type="SMART" id="SM00382">
    <property type="entry name" value="AAA"/>
    <property type="match status" value="1"/>
</dbReference>
<dbReference type="RefSeq" id="WP_093524295.1">
    <property type="nucleotide sequence ID" value="NZ_FOSK01000025.1"/>
</dbReference>
<dbReference type="EMBL" id="FOSK01000025">
    <property type="protein sequence ID" value="SFL23496.1"/>
    <property type="molecule type" value="Genomic_DNA"/>
</dbReference>
<protein>
    <submittedName>
        <fullName evidence="2">Type II secretory pathway, component ExeA (Predicted ATPase)</fullName>
    </submittedName>
</protein>